<dbReference type="Gene3D" id="1.10.260.40">
    <property type="entry name" value="lambda repressor-like DNA-binding domains"/>
    <property type="match status" value="1"/>
</dbReference>
<accession>A0A068NLJ6</accession>
<dbReference type="Gene3D" id="2.60.120.10">
    <property type="entry name" value="Jelly Rolls"/>
    <property type="match status" value="1"/>
</dbReference>
<dbReference type="InterPro" id="IPR011051">
    <property type="entry name" value="RmlC_Cupin_sf"/>
</dbReference>
<dbReference type="EMBL" id="CP007139">
    <property type="protein sequence ID" value="AIE84438.1"/>
    <property type="molecule type" value="Genomic_DNA"/>
</dbReference>
<keyword evidence="3" id="KW-1185">Reference proteome</keyword>
<dbReference type="InterPro" id="IPR014710">
    <property type="entry name" value="RmlC-like_jellyroll"/>
</dbReference>
<dbReference type="KEGG" id="fgi:OP10G_1070"/>
<dbReference type="RefSeq" id="WP_025226924.1">
    <property type="nucleotide sequence ID" value="NZ_CP007139.1"/>
</dbReference>
<gene>
    <name evidence="2" type="ORF">OP10G_1070</name>
</gene>
<dbReference type="Proteomes" id="UP000027982">
    <property type="component" value="Chromosome"/>
</dbReference>
<sequence length="218" mass="23986">MSESENLAEFGASMRRNRNLLGYTVRDLAELAGISKNTLLRVESGLPVQKATREKLCRALGMVPTDPASRRPGANEGAYYRLHTNADAVWYATKVNRNGEAESSTNERIGDPAERSRLGWYGLADNFGRPLRCRREGSRLIPFVVEVYRPSDITADPSGERFVYGLRGKVRVVVGEESFVLQEGEAATYDATQPNGLEPCDPVTPGHPAPLVLQIVLP</sequence>
<dbReference type="CDD" id="cd02209">
    <property type="entry name" value="cupin_XRE_C"/>
    <property type="match status" value="1"/>
</dbReference>
<evidence type="ECO:0000313" key="3">
    <source>
        <dbReference type="Proteomes" id="UP000027982"/>
    </source>
</evidence>
<evidence type="ECO:0000313" key="2">
    <source>
        <dbReference type="EMBL" id="AIE84438.1"/>
    </source>
</evidence>
<feature type="domain" description="HTH cro/C1-type" evidence="1">
    <location>
        <begin position="14"/>
        <end position="70"/>
    </location>
</feature>
<dbReference type="InterPro" id="IPR001387">
    <property type="entry name" value="Cro/C1-type_HTH"/>
</dbReference>
<dbReference type="SUPFAM" id="SSF47413">
    <property type="entry name" value="lambda repressor-like DNA-binding domains"/>
    <property type="match status" value="1"/>
</dbReference>
<dbReference type="PROSITE" id="PS50943">
    <property type="entry name" value="HTH_CROC1"/>
    <property type="match status" value="1"/>
</dbReference>
<protein>
    <submittedName>
        <fullName evidence="2">Transcriptional regulator protein</fullName>
    </submittedName>
</protein>
<name>A0A068NLJ6_FIMGI</name>
<dbReference type="HOGENOM" id="CLU_1265377_0_0_0"/>
<dbReference type="SUPFAM" id="SSF51182">
    <property type="entry name" value="RmlC-like cupins"/>
    <property type="match status" value="1"/>
</dbReference>
<reference evidence="2 3" key="1">
    <citation type="journal article" date="2014" name="PLoS ONE">
        <title>The first complete genome sequence of the class fimbriimonadia in the phylum armatimonadetes.</title>
        <authorList>
            <person name="Hu Z.Y."/>
            <person name="Wang Y.Z."/>
            <person name="Im W.T."/>
            <person name="Wang S.Y."/>
            <person name="Zhao G.P."/>
            <person name="Zheng H.J."/>
            <person name="Quan Z.X."/>
        </authorList>
    </citation>
    <scope>NUCLEOTIDE SEQUENCE [LARGE SCALE GENOMIC DNA]</scope>
    <source>
        <strain evidence="2">Gsoil 348</strain>
    </source>
</reference>
<evidence type="ECO:0000259" key="1">
    <source>
        <dbReference type="PROSITE" id="PS50943"/>
    </source>
</evidence>
<dbReference type="OrthoDB" id="9805356at2"/>
<proteinExistence type="predicted"/>
<dbReference type="CDD" id="cd00093">
    <property type="entry name" value="HTH_XRE"/>
    <property type="match status" value="1"/>
</dbReference>
<dbReference type="InterPro" id="IPR010982">
    <property type="entry name" value="Lambda_DNA-bd_dom_sf"/>
</dbReference>
<dbReference type="GO" id="GO:0003677">
    <property type="term" value="F:DNA binding"/>
    <property type="evidence" value="ECO:0007669"/>
    <property type="project" value="InterPro"/>
</dbReference>
<dbReference type="STRING" id="661478.OP10G_1070"/>
<organism evidence="2 3">
    <name type="scientific">Fimbriimonas ginsengisoli Gsoil 348</name>
    <dbReference type="NCBI Taxonomy" id="661478"/>
    <lineage>
        <taxon>Bacteria</taxon>
        <taxon>Bacillati</taxon>
        <taxon>Armatimonadota</taxon>
        <taxon>Fimbriimonadia</taxon>
        <taxon>Fimbriimonadales</taxon>
        <taxon>Fimbriimonadaceae</taxon>
        <taxon>Fimbriimonas</taxon>
    </lineage>
</organism>
<dbReference type="AlphaFoldDB" id="A0A068NLJ6"/>
<dbReference type="Pfam" id="PF13560">
    <property type="entry name" value="HTH_31"/>
    <property type="match status" value="1"/>
</dbReference>